<dbReference type="SUPFAM" id="SSF56112">
    <property type="entry name" value="Protein kinase-like (PK-like)"/>
    <property type="match status" value="1"/>
</dbReference>
<dbReference type="RefSeq" id="WP_024102296.1">
    <property type="nucleotide sequence ID" value="NZ_CP040719.1"/>
</dbReference>
<dbReference type="InterPro" id="IPR011009">
    <property type="entry name" value="Kinase-like_dom_sf"/>
</dbReference>
<dbReference type="InterPro" id="IPR052898">
    <property type="entry name" value="ACAD10-like"/>
</dbReference>
<dbReference type="GeneID" id="29936653"/>
<dbReference type="InterPro" id="IPR041726">
    <property type="entry name" value="ACAD10_11_N"/>
</dbReference>
<keyword evidence="2" id="KW-0808">Transferase</keyword>
<dbReference type="Proteomes" id="UP000593818">
    <property type="component" value="Chromosome"/>
</dbReference>
<dbReference type="CDD" id="cd05154">
    <property type="entry name" value="ACAD10_11_N-like"/>
    <property type="match status" value="1"/>
</dbReference>
<protein>
    <submittedName>
        <fullName evidence="2">Phosphotransferase family protein</fullName>
    </submittedName>
</protein>
<accession>A0A7M2XMC6</accession>
<dbReference type="EMBL" id="CP063450">
    <property type="protein sequence ID" value="QOV98512.1"/>
    <property type="molecule type" value="Genomic_DNA"/>
</dbReference>
<organism evidence="2 3">
    <name type="scientific">Rhodococcus pyridinivorans</name>
    <dbReference type="NCBI Taxonomy" id="103816"/>
    <lineage>
        <taxon>Bacteria</taxon>
        <taxon>Bacillati</taxon>
        <taxon>Actinomycetota</taxon>
        <taxon>Actinomycetes</taxon>
        <taxon>Mycobacteriales</taxon>
        <taxon>Nocardiaceae</taxon>
        <taxon>Rhodococcus</taxon>
    </lineage>
</organism>
<proteinExistence type="predicted"/>
<dbReference type="Gene3D" id="3.90.1200.10">
    <property type="match status" value="1"/>
</dbReference>
<gene>
    <name evidence="2" type="ORF">INP59_22275</name>
</gene>
<dbReference type="PANTHER" id="PTHR47829:SF1">
    <property type="entry name" value="HAD FAMILY PHOSPHATASE"/>
    <property type="match status" value="1"/>
</dbReference>
<evidence type="ECO:0000313" key="3">
    <source>
        <dbReference type="Proteomes" id="UP000593818"/>
    </source>
</evidence>
<dbReference type="AlphaFoldDB" id="A0A7M2XMC6"/>
<dbReference type="GO" id="GO:0016740">
    <property type="term" value="F:transferase activity"/>
    <property type="evidence" value="ECO:0007669"/>
    <property type="project" value="UniProtKB-KW"/>
</dbReference>
<evidence type="ECO:0000259" key="1">
    <source>
        <dbReference type="Pfam" id="PF01636"/>
    </source>
</evidence>
<feature type="domain" description="Aminoglycoside phosphotransferase" evidence="1">
    <location>
        <begin position="31"/>
        <end position="252"/>
    </location>
</feature>
<dbReference type="InterPro" id="IPR002575">
    <property type="entry name" value="Aminoglycoside_PTrfase"/>
</dbReference>
<dbReference type="Gene3D" id="3.30.200.20">
    <property type="entry name" value="Phosphorylase Kinase, domain 1"/>
    <property type="match status" value="1"/>
</dbReference>
<name>A0A7M2XMC6_9NOCA</name>
<reference evidence="2 3" key="1">
    <citation type="submission" date="2020-10" db="EMBL/GenBank/DDBJ databases">
        <title>Whole genome sequence of oil-degrading bacteria Rhodococcus pyridinivorans strain 5Ap.</title>
        <authorList>
            <person name="Akhremchuk A.E."/>
            <person name="Valentovich L.N."/>
            <person name="Charniauskaya M.I."/>
            <person name="Bukliarevich H.A."/>
            <person name="Titok M.A."/>
        </authorList>
    </citation>
    <scope>NUCLEOTIDE SEQUENCE [LARGE SCALE GENOMIC DNA]</scope>
    <source>
        <strain evidence="2 3">5Ap</strain>
    </source>
</reference>
<evidence type="ECO:0000313" key="2">
    <source>
        <dbReference type="EMBL" id="QOV98512.1"/>
    </source>
</evidence>
<keyword evidence="3" id="KW-1185">Reference proteome</keyword>
<dbReference type="PANTHER" id="PTHR47829">
    <property type="entry name" value="HYDROLASE, PUTATIVE (AFU_ORTHOLOGUE AFUA_1G12880)-RELATED"/>
    <property type="match status" value="1"/>
</dbReference>
<dbReference type="Pfam" id="PF01636">
    <property type="entry name" value="APH"/>
    <property type="match status" value="1"/>
</dbReference>
<sequence>MTAVHEGLDLAVLERFLADCGVTVQGELRAELISGGKSNLTYGLRDEKSHWVLRRPPTTGLTPSAHDVAREFRITSALKGTGVPVAPTVVQCEDDSVMGAPFTVVEFVDGRVVRSKADLDALGDDEIDRCVGELVRIIAELHNVDFEAVGLGGLGRPDGYVTRQVKLWASQWGRVKTRELPDLERLHAALAESIPESPAPSIVHGDYRIDNTILDPTDPTCVVAVVDWELSTLGDPLTDLAMMCAYRHPALDDILGFPAAWSSDRLPAADDLVQRYATASGRDIADWNFYMGLAYLKLAVIAEGINHRWRAGATVGDGFDCAGEAVPDLVAAGLAALKGAHA</sequence>